<sequence>MFLRRLRRWYDVHRYRMPPQAVAVLRQGLDTGRVTMERGELASVTRDGEDLLAGVGRSAGDALVRCRRILLATGPEHRAYAEHQRFLLGMQRDGFIQSDPLGLGLVACDTAGRALTVAGTPNTGLFVVGPPARPAFGELTGVPEIATQAANVAERIIQNCARETRTFAIGQSS</sequence>
<keyword evidence="2" id="KW-1185">Reference proteome</keyword>
<proteinExistence type="predicted"/>
<protein>
    <recommendedName>
        <fullName evidence="3">FAD-dependent oxidoreductase</fullName>
    </recommendedName>
</protein>
<accession>A0A504UT81</accession>
<dbReference type="InterPro" id="IPR052189">
    <property type="entry name" value="L-asp_N-monooxygenase_NS-form"/>
</dbReference>
<dbReference type="PANTHER" id="PTHR40254:SF1">
    <property type="entry name" value="BLR0577 PROTEIN"/>
    <property type="match status" value="1"/>
</dbReference>
<comment type="caution">
    <text evidence="1">The sequence shown here is derived from an EMBL/GenBank/DDBJ whole genome shotgun (WGS) entry which is preliminary data.</text>
</comment>
<dbReference type="AlphaFoldDB" id="A0A504UT81"/>
<dbReference type="PANTHER" id="PTHR40254">
    <property type="entry name" value="BLR0577 PROTEIN"/>
    <property type="match status" value="1"/>
</dbReference>
<reference evidence="1 2" key="1">
    <citation type="submission" date="2019-06" db="EMBL/GenBank/DDBJ databases">
        <title>Rhizobium sp. CL12 isolated from roots of soybean.</title>
        <authorList>
            <person name="Wang C."/>
        </authorList>
    </citation>
    <scope>NUCLEOTIDE SEQUENCE [LARGE SCALE GENOMIC DNA]</scope>
    <source>
        <strain evidence="1 2">CL12</strain>
    </source>
</reference>
<dbReference type="RefSeq" id="WP_140826304.1">
    <property type="nucleotide sequence ID" value="NZ_VFYP01000001.1"/>
</dbReference>
<evidence type="ECO:0008006" key="3">
    <source>
        <dbReference type="Google" id="ProtNLM"/>
    </source>
</evidence>
<organism evidence="1 2">
    <name type="scientific">Rhizobium glycinendophyticum</name>
    <dbReference type="NCBI Taxonomy" id="2589807"/>
    <lineage>
        <taxon>Bacteria</taxon>
        <taxon>Pseudomonadati</taxon>
        <taxon>Pseudomonadota</taxon>
        <taxon>Alphaproteobacteria</taxon>
        <taxon>Hyphomicrobiales</taxon>
        <taxon>Rhizobiaceae</taxon>
        <taxon>Rhizobium/Agrobacterium group</taxon>
        <taxon>Rhizobium</taxon>
    </lineage>
</organism>
<evidence type="ECO:0000313" key="1">
    <source>
        <dbReference type="EMBL" id="TPP09941.1"/>
    </source>
</evidence>
<dbReference type="Proteomes" id="UP000316429">
    <property type="component" value="Unassembled WGS sequence"/>
</dbReference>
<evidence type="ECO:0000313" key="2">
    <source>
        <dbReference type="Proteomes" id="UP000316429"/>
    </source>
</evidence>
<dbReference type="EMBL" id="VFYP01000001">
    <property type="protein sequence ID" value="TPP09941.1"/>
    <property type="molecule type" value="Genomic_DNA"/>
</dbReference>
<name>A0A504UT81_9HYPH</name>
<gene>
    <name evidence="1" type="ORF">FJQ55_03430</name>
</gene>